<proteinExistence type="predicted"/>
<dbReference type="EMBL" id="EU747721">
    <property type="protein sequence ID" value="ACH96173.1"/>
    <property type="molecule type" value="Genomic_DNA"/>
</dbReference>
<dbReference type="EMBL" id="MN623374">
    <property type="protein sequence ID" value="QHG11281.1"/>
    <property type="molecule type" value="Genomic_DNA"/>
</dbReference>
<evidence type="ECO:0000313" key="4">
    <source>
        <dbReference type="EMBL" id="QKE59516.1"/>
    </source>
</evidence>
<dbReference type="EMBL" id="AH015832">
    <property type="protein sequence ID" value="ABF93328.1"/>
    <property type="molecule type" value="Genomic_DNA"/>
</dbReference>
<accession>B7SV64</accession>
<dbReference type="EMBL" id="MT150137">
    <property type="protein sequence ID" value="QKE59516.1"/>
    <property type="molecule type" value="Genomic_DNA"/>
</dbReference>
<reference evidence="2 6" key="2">
    <citation type="journal article" date="2008" name="J. Virol. Methods">
        <title>Sequencing of the large dsDNA genome of Oryctes rhinoceros nudivirus using multiple displacement amplification of nanogram amounts of virus DNA.</title>
        <authorList>
            <person name="Wang Y."/>
            <person name="Kleespies R.G."/>
            <person name="Ramle M.B."/>
            <person name="Jehle J.A."/>
        </authorList>
    </citation>
    <scope>NUCLEOTIDE SEQUENCE [LARGE SCALE GENOMIC DNA]</scope>
    <source>
        <strain evidence="6">Isolate Oryctes rhinoceros/Malaysia/Ma07/2007</strain>
        <strain evidence="2">Ma07</strain>
    </source>
</reference>
<gene>
    <name evidence="1" type="primary">orfD15</name>
    <name evidence="3" type="ORF">SI_OrNV_gp043</name>
</gene>
<dbReference type="EMBL" id="MZ727584">
    <property type="protein sequence ID" value="UBO76463.1"/>
    <property type="molecule type" value="Genomic_DNA"/>
</dbReference>
<accession>A3QTZ1</accession>
<reference evidence="1" key="1">
    <citation type="journal article" date="2007" name="Arch. Virol.">
        <title>Genomic analysis of Oryctes rhinoceros virus reveals genetic relatedness to Heliothis zea virus 1.</title>
        <authorList>
            <person name="Wang Y."/>
            <person name="van Oers M.M."/>
            <person name="Crawford A.M."/>
            <person name="Vlak J.M."/>
            <person name="Jehle J.A."/>
        </authorList>
    </citation>
    <scope>NUCLEOTIDE SEQUENCE</scope>
    <source>
        <strain evidence="1">PV505</strain>
    </source>
</reference>
<reference evidence="3" key="3">
    <citation type="journal article" date="2020" name="J. ISSAAS">
        <title>Complete genome sequence of Oryctes rhinoceros Nudivirus isolated from Coconut Rhinoceros Beetle in the Solomon Islands.</title>
        <authorList>
            <person name="Etebari K."/>
            <person name="Filipovic I."/>
            <person name="Rasic G."/>
            <person name="Devine G.J."/>
            <person name="Tsatsia H."/>
            <person name="Furlong M.J."/>
        </authorList>
    </citation>
    <scope>NUCLEOTIDE SEQUENCE</scope>
    <source>
        <strain evidence="3">Solomon Islands</strain>
    </source>
</reference>
<organism evidence="1">
    <name type="scientific">Oryctes rhinoceros nudivirus</name>
    <dbReference type="NCBI Taxonomy" id="92521"/>
    <lineage>
        <taxon>Viruses</taxon>
        <taxon>Viruses incertae sedis</taxon>
        <taxon>Naldaviricetes</taxon>
        <taxon>Lefavirales</taxon>
        <taxon>Nudiviridae</taxon>
        <taxon>Alphanudivirus</taxon>
        <taxon>Alphanudivirus oryrhinocerotis</taxon>
    </lineage>
</organism>
<protein>
    <submittedName>
        <fullName evidence="1">Uncharacterized protein</fullName>
    </submittedName>
</protein>
<reference evidence="4" key="4">
    <citation type="submission" date="2020-03" db="EMBL/GenBank/DDBJ databases">
        <title>Whole genome sequence of Oryctes rhinoceros Nudivirus isolated in Riau Province, Indonesia.</title>
        <authorList>
            <person name="Kurnia Y.W."/>
            <person name="Tanjung Z.A."/>
            <person name="Utomo C."/>
            <person name="Naim M."/>
            <person name="Situmorang E.C."/>
            <person name="Liwang T."/>
        </authorList>
    </citation>
    <scope>NUCLEOTIDE SEQUENCE</scope>
    <source>
        <strain evidence="4">LiboV</strain>
    </source>
</reference>
<sequence>MREYGFVKIRIVHNGMVCVCESARVCVQYTNSSTLSTILFYIQAIFTIHLT</sequence>
<dbReference type="Proteomes" id="UP000011785">
    <property type="component" value="Segment"/>
</dbReference>
<name>A3QTZ1_9VIRU</name>
<evidence type="ECO:0000313" key="1">
    <source>
        <dbReference type="EMBL" id="ABF93328.1"/>
    </source>
</evidence>
<evidence type="ECO:0000313" key="6">
    <source>
        <dbReference type="Proteomes" id="UP000011785"/>
    </source>
</evidence>
<evidence type="ECO:0000313" key="2">
    <source>
        <dbReference type="EMBL" id="ACH96173.1"/>
    </source>
</evidence>
<evidence type="ECO:0000313" key="5">
    <source>
        <dbReference type="EMBL" id="UBO76463.1"/>
    </source>
</evidence>
<dbReference type="RefSeq" id="YP_002321354.1">
    <property type="nucleotide sequence ID" value="NC_011588.1"/>
</dbReference>
<dbReference type="KEGG" id="vg:7047223"/>
<evidence type="ECO:0000313" key="3">
    <source>
        <dbReference type="EMBL" id="QHG11281.1"/>
    </source>
</evidence>
<keyword evidence="6" id="KW-1185">Reference proteome</keyword>
<reference evidence="5" key="5">
    <citation type="submission" date="2021-08" db="EMBL/GenBank/DDBJ databases">
        <title>Whole genome sequence of Oryctes rhinoceros Nudivirus detected in Riau Province, Indonesia.</title>
        <authorList>
            <person name="Kurnia Y.W."/>
            <person name="Tanjung Z.A."/>
            <person name="Utomo C."/>
            <person name="Naim M."/>
            <person name="Situmorang E.C."/>
            <person name="Liwang T."/>
        </authorList>
    </citation>
    <scope>NUCLEOTIDE SEQUENCE</scope>
    <source>
        <strain evidence="5">LiboV</strain>
    </source>
</reference>